<reference evidence="2" key="1">
    <citation type="submission" date="2017-01" db="EMBL/GenBank/DDBJ databases">
        <title>Genome Analysis of Deinococcus marmoris KOPRI26562.</title>
        <authorList>
            <person name="Kim J.H."/>
            <person name="Oh H.-M."/>
        </authorList>
    </citation>
    <scope>NUCLEOTIDE SEQUENCE [LARGE SCALE GENOMIC DNA]</scope>
    <source>
        <strain evidence="2">PAMC 26633</strain>
    </source>
</reference>
<evidence type="ECO:0000313" key="2">
    <source>
        <dbReference type="Proteomes" id="UP000214720"/>
    </source>
</evidence>
<sequence>MDSDIADMHSTVASNVRAIETGLPASPTQLFEWAVLGNGTLYTAQIPIGPNGAVVTGGIDEQARQVFENLRQTLSAVGASHRDVAQILIYVRDRA</sequence>
<evidence type="ECO:0000313" key="1">
    <source>
        <dbReference type="EMBL" id="OXC71658.1"/>
    </source>
</evidence>
<dbReference type="InterPro" id="IPR035959">
    <property type="entry name" value="RutC-like_sf"/>
</dbReference>
<gene>
    <name evidence="1" type="ORF">BSU04_45860</name>
</gene>
<organism evidence="1 2">
    <name type="scientific">Caballeronia sordidicola</name>
    <name type="common">Burkholderia sordidicola</name>
    <dbReference type="NCBI Taxonomy" id="196367"/>
    <lineage>
        <taxon>Bacteria</taxon>
        <taxon>Pseudomonadati</taxon>
        <taxon>Pseudomonadota</taxon>
        <taxon>Betaproteobacteria</taxon>
        <taxon>Burkholderiales</taxon>
        <taxon>Burkholderiaceae</taxon>
        <taxon>Caballeronia</taxon>
    </lineage>
</organism>
<dbReference type="RefSeq" id="WP_256983938.1">
    <property type="nucleotide sequence ID" value="NZ_MTHB01000301.1"/>
</dbReference>
<dbReference type="Gene3D" id="3.30.1330.40">
    <property type="entry name" value="RutC-like"/>
    <property type="match status" value="1"/>
</dbReference>
<dbReference type="Proteomes" id="UP000214720">
    <property type="component" value="Unassembled WGS sequence"/>
</dbReference>
<proteinExistence type="predicted"/>
<name>A0A226WM39_CABSO</name>
<dbReference type="SUPFAM" id="SSF55298">
    <property type="entry name" value="YjgF-like"/>
    <property type="match status" value="1"/>
</dbReference>
<dbReference type="CDD" id="cd00448">
    <property type="entry name" value="YjgF_YER057c_UK114_family"/>
    <property type="match status" value="1"/>
</dbReference>
<dbReference type="EMBL" id="MTHB01000301">
    <property type="protein sequence ID" value="OXC71658.1"/>
    <property type="molecule type" value="Genomic_DNA"/>
</dbReference>
<protein>
    <submittedName>
        <fullName evidence="1">Putative translation initiation inhibitor, yjgF family</fullName>
    </submittedName>
</protein>
<dbReference type="InterPro" id="IPR006175">
    <property type="entry name" value="YjgF/YER057c/UK114"/>
</dbReference>
<comment type="caution">
    <text evidence="1">The sequence shown here is derived from an EMBL/GenBank/DDBJ whole genome shotgun (WGS) entry which is preliminary data.</text>
</comment>
<dbReference type="Pfam" id="PF01042">
    <property type="entry name" value="Ribonuc_L-PSP"/>
    <property type="match status" value="1"/>
</dbReference>
<accession>A0A226WM39</accession>
<dbReference type="AlphaFoldDB" id="A0A226WM39"/>